<accession>A0A5B3GS72</accession>
<proteinExistence type="predicted"/>
<name>A0A5B3GS72_9BACT</name>
<dbReference type="AlphaFoldDB" id="A0A5B3GS72"/>
<comment type="caution">
    <text evidence="1">The sequence shown here is derived from an EMBL/GenBank/DDBJ whole genome shotgun (WGS) entry which is preliminary data.</text>
</comment>
<dbReference type="RefSeq" id="WP_015545822.1">
    <property type="nucleotide sequence ID" value="NZ_JADMRE010000015.1"/>
</dbReference>
<protein>
    <submittedName>
        <fullName evidence="1">Phage portal protein</fullName>
    </submittedName>
</protein>
<dbReference type="EMBL" id="VVXH01000016">
    <property type="protein sequence ID" value="KAA2376330.1"/>
    <property type="molecule type" value="Genomic_DNA"/>
</dbReference>
<dbReference type="Pfam" id="PF05133">
    <property type="entry name" value="SPP1_portal"/>
    <property type="match status" value="1"/>
</dbReference>
<dbReference type="GeneID" id="92758169"/>
<dbReference type="Proteomes" id="UP000322940">
    <property type="component" value="Unassembled WGS sequence"/>
</dbReference>
<sequence>MNSKQINELLASENHSTAIAELKNGRNATEPNAAEYIAQLDPQGHDVNDPVKRRDKKVKVDLSDFDINDEEKKNIKTVTNGDGETENFRIEPVARVALAIQKLIVKRAVAFTFGNPVILNAEPEEGTKEADVLKAVKRVLFDNKSRTLNRKVARGMYSSKESAELWYPVEKPTKNYGFDSTHKLRVAIFSPLFGDRLYPYFDETGDMVAFSREYVVKDSAGVKHTYFETYTDTEIRKWTLTSNQWQLLDGYPKKNQIGKIPVIYGRQPAVEWEDVQNLIDRLEKLLSNFADTNDYHASPKIFTTGTILGWAKKGESGAVIEGEEGATAQYLSWAQAPESVKLEIETLLRMIYTITQTPDIAFDSVKGIGAVSGVALKLLFMDAHLKVQDKCEVFDDYLQRRLSVIQAFLAQMNAKDKAFVDACGSLIIEPEIVPFMIEDEAANVNLLLSATGQKAICSRKTAVQQLGWVNDTDAEIEQIEAEESAASYSSIYEPTV</sequence>
<gene>
    <name evidence="1" type="ORF">F2Y10_13525</name>
</gene>
<dbReference type="InterPro" id="IPR021145">
    <property type="entry name" value="Portal_protein_SPP1_Gp6-like"/>
</dbReference>
<organism evidence="1 2">
    <name type="scientific">Alistipes onderdonkii</name>
    <dbReference type="NCBI Taxonomy" id="328813"/>
    <lineage>
        <taxon>Bacteria</taxon>
        <taxon>Pseudomonadati</taxon>
        <taxon>Bacteroidota</taxon>
        <taxon>Bacteroidia</taxon>
        <taxon>Bacteroidales</taxon>
        <taxon>Rikenellaceae</taxon>
        <taxon>Alistipes</taxon>
    </lineage>
</organism>
<evidence type="ECO:0000313" key="1">
    <source>
        <dbReference type="EMBL" id="KAA2376330.1"/>
    </source>
</evidence>
<reference evidence="1 2" key="1">
    <citation type="journal article" date="2019" name="Nat. Med.">
        <title>A library of human gut bacterial isolates paired with longitudinal multiomics data enables mechanistic microbiome research.</title>
        <authorList>
            <person name="Poyet M."/>
            <person name="Groussin M."/>
            <person name="Gibbons S.M."/>
            <person name="Avila-Pacheco J."/>
            <person name="Jiang X."/>
            <person name="Kearney S.M."/>
            <person name="Perrotta A.R."/>
            <person name="Berdy B."/>
            <person name="Zhao S."/>
            <person name="Lieberman T.D."/>
            <person name="Swanson P.K."/>
            <person name="Smith M."/>
            <person name="Roesemann S."/>
            <person name="Alexander J.E."/>
            <person name="Rich S.A."/>
            <person name="Livny J."/>
            <person name="Vlamakis H."/>
            <person name="Clish C."/>
            <person name="Bullock K."/>
            <person name="Deik A."/>
            <person name="Scott J."/>
            <person name="Pierce K.A."/>
            <person name="Xavier R.J."/>
            <person name="Alm E.J."/>
        </authorList>
    </citation>
    <scope>NUCLEOTIDE SEQUENCE [LARGE SCALE GENOMIC DNA]</scope>
    <source>
        <strain evidence="1 2">BIOML-A266</strain>
    </source>
</reference>
<evidence type="ECO:0000313" key="2">
    <source>
        <dbReference type="Proteomes" id="UP000322940"/>
    </source>
</evidence>